<reference evidence="2 3" key="1">
    <citation type="journal article" date="2019" name="PLoS ONE">
        <title>Comparative genome analysis indicates high evolutionary potential of pathogenicity genes in Colletotrichum tanaceti.</title>
        <authorList>
            <person name="Lelwala R.V."/>
            <person name="Korhonen P.K."/>
            <person name="Young N.D."/>
            <person name="Scott J.B."/>
            <person name="Ades P.A."/>
            <person name="Gasser R.B."/>
            <person name="Taylor P.W.J."/>
        </authorList>
    </citation>
    <scope>NUCLEOTIDE SEQUENCE [LARGE SCALE GENOMIC DNA]</scope>
    <source>
        <strain evidence="2">BRIP57314</strain>
    </source>
</reference>
<comment type="caution">
    <text evidence="2">The sequence shown here is derived from an EMBL/GenBank/DDBJ whole genome shotgun (WGS) entry which is preliminary data.</text>
</comment>
<sequence>MVAVGSCEEWDGRWLELAETSGTDATGAKGQQVAGCSDQGDWNLDKDQDQDQKQDQDQATNDNHYSVL</sequence>
<protein>
    <submittedName>
        <fullName evidence="2">Uncharacterized protein</fullName>
    </submittedName>
</protein>
<accession>A0A4U6X0A2</accession>
<proteinExistence type="predicted"/>
<feature type="compositionally biased region" description="Polar residues" evidence="1">
    <location>
        <begin position="59"/>
        <end position="68"/>
    </location>
</feature>
<gene>
    <name evidence="2" type="ORF">CTA1_2786</name>
</gene>
<evidence type="ECO:0000313" key="2">
    <source>
        <dbReference type="EMBL" id="TKW48565.1"/>
    </source>
</evidence>
<feature type="compositionally biased region" description="Basic and acidic residues" evidence="1">
    <location>
        <begin position="43"/>
        <end position="56"/>
    </location>
</feature>
<dbReference type="EMBL" id="PJEX01000889">
    <property type="protein sequence ID" value="TKW48565.1"/>
    <property type="molecule type" value="Genomic_DNA"/>
</dbReference>
<name>A0A4U6X0A2_9PEZI</name>
<evidence type="ECO:0000256" key="1">
    <source>
        <dbReference type="SAM" id="MobiDB-lite"/>
    </source>
</evidence>
<keyword evidence="3" id="KW-1185">Reference proteome</keyword>
<feature type="region of interest" description="Disordered" evidence="1">
    <location>
        <begin position="21"/>
        <end position="68"/>
    </location>
</feature>
<organism evidence="2 3">
    <name type="scientific">Colletotrichum tanaceti</name>
    <dbReference type="NCBI Taxonomy" id="1306861"/>
    <lineage>
        <taxon>Eukaryota</taxon>
        <taxon>Fungi</taxon>
        <taxon>Dikarya</taxon>
        <taxon>Ascomycota</taxon>
        <taxon>Pezizomycotina</taxon>
        <taxon>Sordariomycetes</taxon>
        <taxon>Hypocreomycetidae</taxon>
        <taxon>Glomerellales</taxon>
        <taxon>Glomerellaceae</taxon>
        <taxon>Colletotrichum</taxon>
        <taxon>Colletotrichum destructivum species complex</taxon>
    </lineage>
</organism>
<dbReference type="Proteomes" id="UP000310108">
    <property type="component" value="Unassembled WGS sequence"/>
</dbReference>
<dbReference type="AlphaFoldDB" id="A0A4U6X0A2"/>
<evidence type="ECO:0000313" key="3">
    <source>
        <dbReference type="Proteomes" id="UP000310108"/>
    </source>
</evidence>